<name>I9I1G7_9BACE</name>
<evidence type="ECO:0000256" key="3">
    <source>
        <dbReference type="ARBA" id="ARBA00022840"/>
    </source>
</evidence>
<dbReference type="PATRIC" id="fig|997887.3.peg.1515"/>
<evidence type="ECO:0000313" key="6">
    <source>
        <dbReference type="EMBL" id="EIY66679.1"/>
    </source>
</evidence>
<dbReference type="InterPro" id="IPR052032">
    <property type="entry name" value="ATP-dep_AA_Ligase"/>
</dbReference>
<keyword evidence="1" id="KW-0436">Ligase</keyword>
<accession>I9I1G7</accession>
<dbReference type="Gene3D" id="3.30.470.20">
    <property type="entry name" value="ATP-grasp fold, B domain"/>
    <property type="match status" value="1"/>
</dbReference>
<dbReference type="PROSITE" id="PS50975">
    <property type="entry name" value="ATP_GRASP"/>
    <property type="match status" value="1"/>
</dbReference>
<keyword evidence="3 4" id="KW-0067">ATP-binding</keyword>
<keyword evidence="2 4" id="KW-0547">Nucleotide-binding</keyword>
<keyword evidence="7" id="KW-1185">Reference proteome</keyword>
<dbReference type="GO" id="GO:0016874">
    <property type="term" value="F:ligase activity"/>
    <property type="evidence" value="ECO:0007669"/>
    <property type="project" value="UniProtKB-KW"/>
</dbReference>
<evidence type="ECO:0000259" key="5">
    <source>
        <dbReference type="PROSITE" id="PS50975"/>
    </source>
</evidence>
<dbReference type="RefSeq" id="WP_007479316.1">
    <property type="nucleotide sequence ID" value="NZ_JH724307.1"/>
</dbReference>
<dbReference type="PANTHER" id="PTHR43585">
    <property type="entry name" value="FUMIPYRROLE BIOSYNTHESIS PROTEIN C"/>
    <property type="match status" value="1"/>
</dbReference>
<dbReference type="HOGENOM" id="CLU_029016_5_1_10"/>
<dbReference type="AlphaFoldDB" id="I9I1G7"/>
<evidence type="ECO:0000256" key="2">
    <source>
        <dbReference type="ARBA" id="ARBA00022741"/>
    </source>
</evidence>
<organism evidence="6 7">
    <name type="scientific">Bacteroides salyersiae CL02T12C01</name>
    <dbReference type="NCBI Taxonomy" id="997887"/>
    <lineage>
        <taxon>Bacteria</taxon>
        <taxon>Pseudomonadati</taxon>
        <taxon>Bacteroidota</taxon>
        <taxon>Bacteroidia</taxon>
        <taxon>Bacteroidales</taxon>
        <taxon>Bacteroidaceae</taxon>
        <taxon>Bacteroides</taxon>
    </lineage>
</organism>
<dbReference type="Pfam" id="PF13535">
    <property type="entry name" value="ATP-grasp_4"/>
    <property type="match status" value="1"/>
</dbReference>
<reference evidence="6 7" key="1">
    <citation type="submission" date="2012-02" db="EMBL/GenBank/DDBJ databases">
        <title>The Genome Sequence of Bacteroides salyersiae CL02T12C01.</title>
        <authorList>
            <consortium name="The Broad Institute Genome Sequencing Platform"/>
            <person name="Earl A."/>
            <person name="Ward D."/>
            <person name="Feldgarden M."/>
            <person name="Gevers D."/>
            <person name="Zitomersky N.L."/>
            <person name="Coyne M.J."/>
            <person name="Comstock L.E."/>
            <person name="Young S.K."/>
            <person name="Zeng Q."/>
            <person name="Gargeya S."/>
            <person name="Fitzgerald M."/>
            <person name="Haas B."/>
            <person name="Abouelleil A."/>
            <person name="Alvarado L."/>
            <person name="Arachchi H.M."/>
            <person name="Berlin A."/>
            <person name="Chapman S.B."/>
            <person name="Gearin G."/>
            <person name="Goldberg J."/>
            <person name="Griggs A."/>
            <person name="Gujja S."/>
            <person name="Hansen M."/>
            <person name="Heiman D."/>
            <person name="Howarth C."/>
            <person name="Larimer J."/>
            <person name="Lui A."/>
            <person name="MacDonald P.J.P."/>
            <person name="McCowen C."/>
            <person name="Montmayeur A."/>
            <person name="Murphy C."/>
            <person name="Neiman D."/>
            <person name="Pearson M."/>
            <person name="Priest M."/>
            <person name="Roberts A."/>
            <person name="Saif S."/>
            <person name="Shea T."/>
            <person name="Sisk P."/>
            <person name="Stolte C."/>
            <person name="Sykes S."/>
            <person name="Wortman J."/>
            <person name="Nusbaum C."/>
            <person name="Birren B."/>
        </authorList>
    </citation>
    <scope>NUCLEOTIDE SEQUENCE [LARGE SCALE GENOMIC DNA]</scope>
    <source>
        <strain evidence="6 7">CL02T12C01</strain>
    </source>
</reference>
<dbReference type="GO" id="GO:0046872">
    <property type="term" value="F:metal ion binding"/>
    <property type="evidence" value="ECO:0007669"/>
    <property type="project" value="InterPro"/>
</dbReference>
<dbReference type="Gene3D" id="3.30.1490.20">
    <property type="entry name" value="ATP-grasp fold, A domain"/>
    <property type="match status" value="1"/>
</dbReference>
<comment type="caution">
    <text evidence="6">The sequence shown here is derived from an EMBL/GenBank/DDBJ whole genome shotgun (WGS) entry which is preliminary data.</text>
</comment>
<dbReference type="GO" id="GO:0005524">
    <property type="term" value="F:ATP binding"/>
    <property type="evidence" value="ECO:0007669"/>
    <property type="project" value="UniProtKB-UniRule"/>
</dbReference>
<proteinExistence type="predicted"/>
<protein>
    <recommendedName>
        <fullName evidence="5">ATP-grasp domain-containing protein</fullName>
    </recommendedName>
</protein>
<evidence type="ECO:0000313" key="7">
    <source>
        <dbReference type="Proteomes" id="UP000005150"/>
    </source>
</evidence>
<evidence type="ECO:0000256" key="1">
    <source>
        <dbReference type="ARBA" id="ARBA00022598"/>
    </source>
</evidence>
<dbReference type="InterPro" id="IPR011761">
    <property type="entry name" value="ATP-grasp"/>
</dbReference>
<dbReference type="PANTHER" id="PTHR43585:SF2">
    <property type="entry name" value="ATP-GRASP ENZYME FSQD"/>
    <property type="match status" value="1"/>
</dbReference>
<dbReference type="OrthoDB" id="9803907at2"/>
<evidence type="ECO:0000256" key="4">
    <source>
        <dbReference type="PROSITE-ProRule" id="PRU00409"/>
    </source>
</evidence>
<dbReference type="InterPro" id="IPR013815">
    <property type="entry name" value="ATP_grasp_subdomain_1"/>
</dbReference>
<dbReference type="SUPFAM" id="SSF56059">
    <property type="entry name" value="Glutathione synthetase ATP-binding domain-like"/>
    <property type="match status" value="1"/>
</dbReference>
<feature type="domain" description="ATP-grasp" evidence="5">
    <location>
        <begin position="111"/>
        <end position="308"/>
    </location>
</feature>
<gene>
    <name evidence="6" type="ORF">HMPREF1071_01440</name>
</gene>
<dbReference type="Gene3D" id="3.40.50.20">
    <property type="match status" value="1"/>
</dbReference>
<dbReference type="EMBL" id="AGXV01000020">
    <property type="protein sequence ID" value="EIY66679.1"/>
    <property type="molecule type" value="Genomic_DNA"/>
</dbReference>
<dbReference type="Proteomes" id="UP000005150">
    <property type="component" value="Unassembled WGS sequence"/>
</dbReference>
<sequence length="403" mass="45069">MNNKSKKILLLGGLRYLVPVIKAIHELGYYAITCDYIPDNIAHKYSDEYHNINITDKESILKLAYELKIDGIMSFAVDPGVTTAAYVSEKLGLPGLPYESVNILQNKALFRNFLAKNGFTVPKSKGYKKTTDALKESSLFNWPIIVKPVDSAGSKGVTKVEVPSALPKAIEHAINFSLSKEFIIEEFIEKQGFSSDSEAFSINGTLEFISYSDQRFDNKATNPYTPSAFSWPTTMQESYQTELSSEIQRLLTLLKIKTSIFNIETCIGKDGKAYIMEVSPRGGGNRLAEMLHYATGIDLIKNAVRAAVGEDIVDITQPQYNGYWGEIILHGNQVGIFDKIEIDDDFKHNHVVELDLWVQKGDPINSFNGANDTIGTLVTKFNSAKELSEKMEQINQWIKIVVK</sequence>